<dbReference type="EMBL" id="MLAW01000032">
    <property type="protein sequence ID" value="OJJ24376.1"/>
    <property type="molecule type" value="Genomic_DNA"/>
</dbReference>
<name>A0A1L9QP11_9CYAN</name>
<dbReference type="Pfam" id="PF11536">
    <property type="entry name" value="DUF3226"/>
    <property type="match status" value="1"/>
</dbReference>
<evidence type="ECO:0000313" key="2">
    <source>
        <dbReference type="Proteomes" id="UP000183940"/>
    </source>
</evidence>
<reference evidence="1" key="1">
    <citation type="submission" date="2016-10" db="EMBL/GenBank/DDBJ databases">
        <title>CRISPR-Cas defence system in Roseofilum reptotaenium: evidence of a bacteriophage-cyanobacterium arms race in the coral black band disease.</title>
        <authorList>
            <person name="Buerger P."/>
            <person name="Wood-Charlson E.M."/>
            <person name="Weynberg K.D."/>
            <person name="Willis B."/>
            <person name="Van Oppen M.J."/>
        </authorList>
    </citation>
    <scope>NUCLEOTIDE SEQUENCE [LARGE SCALE GENOMIC DNA]</scope>
    <source>
        <strain evidence="1">AO1-A</strain>
    </source>
</reference>
<sequence length="128" mass="14758">MGNLLIVESKNDKIFIEKLIDIMNLNRIQVDNPISIDDYECLEGLDEKKLVKALNSLSNSVKKRQIDKAGIIIDRDDFTEVERLRFVEGCVDEVFKKIDPLDKVSDLIPVETDNQNFRSLEKVFEIVC</sequence>
<evidence type="ECO:0000313" key="1">
    <source>
        <dbReference type="EMBL" id="OJJ24376.1"/>
    </source>
</evidence>
<dbReference type="Proteomes" id="UP000183940">
    <property type="component" value="Unassembled WGS sequence"/>
</dbReference>
<dbReference type="InterPro" id="IPR024508">
    <property type="entry name" value="DUF3226"/>
</dbReference>
<protein>
    <submittedName>
        <fullName evidence="1">Uncharacterized protein</fullName>
    </submittedName>
</protein>
<comment type="caution">
    <text evidence="1">The sequence shown here is derived from an EMBL/GenBank/DDBJ whole genome shotgun (WGS) entry which is preliminary data.</text>
</comment>
<keyword evidence="2" id="KW-1185">Reference proteome</keyword>
<accession>A0A1L9QP11</accession>
<dbReference type="STRING" id="1925591.BI308_16960"/>
<dbReference type="AlphaFoldDB" id="A0A1L9QP11"/>
<gene>
    <name evidence="1" type="ORF">BI308_16960</name>
</gene>
<proteinExistence type="predicted"/>
<organism evidence="1 2">
    <name type="scientific">Roseofilum reptotaenium AO1-A</name>
    <dbReference type="NCBI Taxonomy" id="1925591"/>
    <lineage>
        <taxon>Bacteria</taxon>
        <taxon>Bacillati</taxon>
        <taxon>Cyanobacteriota</taxon>
        <taxon>Cyanophyceae</taxon>
        <taxon>Desertifilales</taxon>
        <taxon>Desertifilaceae</taxon>
        <taxon>Roseofilum</taxon>
    </lineage>
</organism>